<keyword evidence="5" id="KW-1185">Reference proteome</keyword>
<feature type="region of interest" description="Disordered" evidence="2">
    <location>
        <begin position="236"/>
        <end position="262"/>
    </location>
</feature>
<dbReference type="PANTHER" id="PTHR10963">
    <property type="entry name" value="GLYCOSYL HYDROLASE-RELATED"/>
    <property type="match status" value="1"/>
</dbReference>
<feature type="compositionally biased region" description="Gly residues" evidence="2">
    <location>
        <begin position="240"/>
        <end position="254"/>
    </location>
</feature>
<dbReference type="EMBL" id="JAETWB010000024">
    <property type="protein sequence ID" value="MBL6081312.1"/>
    <property type="molecule type" value="Genomic_DNA"/>
</dbReference>
<dbReference type="Proteomes" id="UP000660885">
    <property type="component" value="Unassembled WGS sequence"/>
</dbReference>
<feature type="domain" description="GH16" evidence="3">
    <location>
        <begin position="10"/>
        <end position="239"/>
    </location>
</feature>
<gene>
    <name evidence="4" type="ORF">JMJ56_25275</name>
</gene>
<name>A0ABS1U9E4_9PROT</name>
<evidence type="ECO:0000256" key="1">
    <source>
        <dbReference type="ARBA" id="ARBA00006865"/>
    </source>
</evidence>
<dbReference type="InterPro" id="IPR013320">
    <property type="entry name" value="ConA-like_dom_sf"/>
</dbReference>
<dbReference type="PANTHER" id="PTHR10963:SF55">
    <property type="entry name" value="GLYCOSIDE HYDROLASE FAMILY 16 PROTEIN"/>
    <property type="match status" value="1"/>
</dbReference>
<organism evidence="4 5">
    <name type="scientific">Belnapia arida</name>
    <dbReference type="NCBI Taxonomy" id="2804533"/>
    <lineage>
        <taxon>Bacteria</taxon>
        <taxon>Pseudomonadati</taxon>
        <taxon>Pseudomonadota</taxon>
        <taxon>Alphaproteobacteria</taxon>
        <taxon>Acetobacterales</taxon>
        <taxon>Roseomonadaceae</taxon>
        <taxon>Belnapia</taxon>
    </lineage>
</organism>
<proteinExistence type="inferred from homology"/>
<comment type="caution">
    <text evidence="4">The sequence shown here is derived from an EMBL/GenBank/DDBJ whole genome shotgun (WGS) entry which is preliminary data.</text>
</comment>
<evidence type="ECO:0000313" key="5">
    <source>
        <dbReference type="Proteomes" id="UP000660885"/>
    </source>
</evidence>
<dbReference type="InterPro" id="IPR031768">
    <property type="entry name" value="CBM60_xylan-bd"/>
</dbReference>
<dbReference type="InterPro" id="IPR000757">
    <property type="entry name" value="Beta-glucanase-like"/>
</dbReference>
<dbReference type="SUPFAM" id="SSF49899">
    <property type="entry name" value="Concanavalin A-like lectins/glucanases"/>
    <property type="match status" value="1"/>
</dbReference>
<dbReference type="InterPro" id="IPR050546">
    <property type="entry name" value="Glycosyl_Hydrlase_16"/>
</dbReference>
<protein>
    <submittedName>
        <fullName evidence="4">Family 16 glycosylhydrolase</fullName>
    </submittedName>
</protein>
<reference evidence="4 5" key="1">
    <citation type="submission" date="2021-01" db="EMBL/GenBank/DDBJ databases">
        <title>Belnapia mucosa sp. nov. and Belnapia arida sp. nov., isolated from the Tabernas Desert (Almeria, Spain).</title>
        <authorList>
            <person name="Molina-Menor E."/>
            <person name="Vidal-Verdu A."/>
            <person name="Calonge A."/>
            <person name="Satari L."/>
            <person name="Pereto J."/>
            <person name="Porcar M."/>
        </authorList>
    </citation>
    <scope>NUCLEOTIDE SEQUENCE [LARGE SCALE GENOMIC DNA]</scope>
    <source>
        <strain evidence="4 5">T18</strain>
    </source>
</reference>
<sequence length="603" mass="62131">MVSSVGTISTDANGNQYRVVLSDDFSAGYNFSKWGSVYHGGTYGNGAFWWNANDVKVASGEMQVSATRHANGSWSAGGFNSKAANVTIKYGTVEFDARVEKAQGTQAAILMWPKSDVWPRDGEIDILETPKGGSMHTVHWEGANGKDTYSAKLSGIDSSQTHHYKMTWLPNLLTITVDGKVVGSWTNPDVIPDTAMGFGAMSYVANNSEAWLGGGPNSSTPGKVTTHIDNVVMSQWTGTTPGGSTGGTPGGSTGGPTTPAPGTPVIKTIGTGSDTLVLKISEDAYNGHAQYTISVDGKQVGTTLTAGASHAAGQDDIITVKGNWGAGAHKVTVNFLNDAYGGSASLDRNLHVDGITFNGAALSKGTADLDRNGPVDFGFTKAAPPVPTPSPAPGTPATGLVKTIGAGSDAIVMKVNQDAYNGSAQYIVSVDGKQIGGTQTASASHAAKASDVITVKGDWGAGSHTLTVKFINDASGSGGDRNLYIDDLTYKGATFAKDSHAFKVNGPDDFRFSEATGGFGATYLGTSARDSFAIDRGEGHVVIDGFTSGADKLAFRGFSQSGLHTATTSEGGVSGVLVSFDGVSDTVFLAHASKLAASDMLFA</sequence>
<evidence type="ECO:0000256" key="2">
    <source>
        <dbReference type="SAM" id="MobiDB-lite"/>
    </source>
</evidence>
<dbReference type="Gene3D" id="2.60.120.200">
    <property type="match status" value="1"/>
</dbReference>
<dbReference type="PROSITE" id="PS51762">
    <property type="entry name" value="GH16_2"/>
    <property type="match status" value="1"/>
</dbReference>
<comment type="similarity">
    <text evidence="1">Belongs to the glycosyl hydrolase 16 family.</text>
</comment>
<evidence type="ECO:0000259" key="3">
    <source>
        <dbReference type="PROSITE" id="PS51762"/>
    </source>
</evidence>
<dbReference type="Gene3D" id="2.60.60.40">
    <property type="match status" value="2"/>
</dbReference>
<dbReference type="Pfam" id="PF16841">
    <property type="entry name" value="CBM60"/>
    <property type="match status" value="2"/>
</dbReference>
<accession>A0ABS1U9E4</accession>
<dbReference type="Pfam" id="PF00722">
    <property type="entry name" value="Glyco_hydro_16"/>
    <property type="match status" value="1"/>
</dbReference>
<evidence type="ECO:0000313" key="4">
    <source>
        <dbReference type="EMBL" id="MBL6081312.1"/>
    </source>
</evidence>
<dbReference type="RefSeq" id="WP_202834528.1">
    <property type="nucleotide sequence ID" value="NZ_JAETWB010000024.1"/>
</dbReference>